<feature type="region of interest" description="Disordered" evidence="1">
    <location>
        <begin position="35"/>
        <end position="57"/>
    </location>
</feature>
<evidence type="ECO:0000313" key="2">
    <source>
        <dbReference type="EMBL" id="MFC3051803.1"/>
    </source>
</evidence>
<accession>A0ABV7D3Q5</accession>
<protein>
    <submittedName>
        <fullName evidence="2">Uncharacterized protein</fullName>
    </submittedName>
</protein>
<dbReference type="EMBL" id="JBHRSL010000004">
    <property type="protein sequence ID" value="MFC3051803.1"/>
    <property type="molecule type" value="Genomic_DNA"/>
</dbReference>
<keyword evidence="3" id="KW-1185">Reference proteome</keyword>
<organism evidence="2 3">
    <name type="scientific">Kordiimonas pumila</name>
    <dbReference type="NCBI Taxonomy" id="2161677"/>
    <lineage>
        <taxon>Bacteria</taxon>
        <taxon>Pseudomonadati</taxon>
        <taxon>Pseudomonadota</taxon>
        <taxon>Alphaproteobacteria</taxon>
        <taxon>Kordiimonadales</taxon>
        <taxon>Kordiimonadaceae</taxon>
        <taxon>Kordiimonas</taxon>
    </lineage>
</organism>
<comment type="caution">
    <text evidence="2">The sequence shown here is derived from an EMBL/GenBank/DDBJ whole genome shotgun (WGS) entry which is preliminary data.</text>
</comment>
<name>A0ABV7D3Q5_9PROT</name>
<reference evidence="3" key="1">
    <citation type="journal article" date="2019" name="Int. J. Syst. Evol. Microbiol.">
        <title>The Global Catalogue of Microorganisms (GCM) 10K type strain sequencing project: providing services to taxonomists for standard genome sequencing and annotation.</title>
        <authorList>
            <consortium name="The Broad Institute Genomics Platform"/>
            <consortium name="The Broad Institute Genome Sequencing Center for Infectious Disease"/>
            <person name="Wu L."/>
            <person name="Ma J."/>
        </authorList>
    </citation>
    <scope>NUCLEOTIDE SEQUENCE [LARGE SCALE GENOMIC DNA]</scope>
    <source>
        <strain evidence="3">KCTC 62164</strain>
    </source>
</reference>
<proteinExistence type="predicted"/>
<dbReference type="Proteomes" id="UP001595444">
    <property type="component" value="Unassembled WGS sequence"/>
</dbReference>
<feature type="compositionally biased region" description="Basic and acidic residues" evidence="1">
    <location>
        <begin position="35"/>
        <end position="49"/>
    </location>
</feature>
<feature type="compositionally biased region" description="Polar residues" evidence="1">
    <location>
        <begin position="183"/>
        <end position="199"/>
    </location>
</feature>
<feature type="region of interest" description="Disordered" evidence="1">
    <location>
        <begin position="151"/>
        <end position="208"/>
    </location>
</feature>
<gene>
    <name evidence="2" type="ORF">ACFOKA_07800</name>
</gene>
<dbReference type="RefSeq" id="WP_194215269.1">
    <property type="nucleotide sequence ID" value="NZ_CP061205.1"/>
</dbReference>
<evidence type="ECO:0000313" key="3">
    <source>
        <dbReference type="Proteomes" id="UP001595444"/>
    </source>
</evidence>
<sequence length="208" mass="23264">MAGDDYYSGEKVTARAAEKRQVDFDDLQHELAGRDNGKISRFVTDEERKRRSGKTASDKVFQTMLDAMLADPAYAAAYQDTMNAINDADSAVYDAMVESADKLHDASDALEDARERGASPEEIARLQKEYEDAKERHRRMQEYEAELAAIRARMENENDPPSPEELEALKKRAIDIQEGVQPDLTSNNELKVSKPQDTSVPDLPLGSP</sequence>
<evidence type="ECO:0000256" key="1">
    <source>
        <dbReference type="SAM" id="MobiDB-lite"/>
    </source>
</evidence>